<feature type="compositionally biased region" description="Basic and acidic residues" evidence="2">
    <location>
        <begin position="382"/>
        <end position="396"/>
    </location>
</feature>
<keyword evidence="1" id="KW-0507">mRNA processing</keyword>
<accession>A0A7I8WAJ0</accession>
<feature type="domain" description="PWI" evidence="3">
    <location>
        <begin position="28"/>
        <end position="128"/>
    </location>
</feature>
<evidence type="ECO:0000313" key="5">
    <source>
        <dbReference type="Proteomes" id="UP000549394"/>
    </source>
</evidence>
<dbReference type="SUPFAM" id="SSF101233">
    <property type="entry name" value="PWI domain"/>
    <property type="match status" value="1"/>
</dbReference>
<dbReference type="PROSITE" id="PS51025">
    <property type="entry name" value="PWI"/>
    <property type="match status" value="1"/>
</dbReference>
<evidence type="ECO:0000256" key="2">
    <source>
        <dbReference type="SAM" id="MobiDB-lite"/>
    </source>
</evidence>
<dbReference type="GO" id="GO:0005681">
    <property type="term" value="C:spliceosomal complex"/>
    <property type="evidence" value="ECO:0007669"/>
    <property type="project" value="TreeGrafter"/>
</dbReference>
<feature type="region of interest" description="Disordered" evidence="2">
    <location>
        <begin position="175"/>
        <end position="201"/>
    </location>
</feature>
<protein>
    <submittedName>
        <fullName evidence="4">DgyrCDS13359</fullName>
    </submittedName>
</protein>
<feature type="region of interest" description="Disordered" evidence="2">
    <location>
        <begin position="456"/>
        <end position="476"/>
    </location>
</feature>
<keyword evidence="5" id="KW-1185">Reference proteome</keyword>
<sequence>MTDAGFFKGTSADQDNRFSDKKKKLMKQMKFAANLEKKVDMVRVKLDTIKPWITDKVTEILGMEDDVVVGLTINQLEENRYPDAKDMQINLTGFLNARNARIFMSELWDLMLTAMESPNGIPEQFVEKKKIELLKRQEEEDKIRQSLKAKEEEISKVLLTNKGSVIKEENLPDLIPSDIKKSTSPEAAKSRSRSSSRNVDQDRLGLDAAAHVAVPHLEEDHAALAEAIRRKDGGDQEHQEGNFHLVLARVLVVLLRHPLPLVNLSERGDLNAFQDHLVEDSVLPGDLQEDRIVLHHRMHGDIHRDEEVPIGDFHREGKIDRHQEEEVQVLHVGDQNHQGAETKRPRSSSSEDEKPRRVEKLSPRRRGSPRTSLSESKKKKSISPDRRIITLEKKTDDDGDADGDAEKKKKKKKEKKEKKHKKKSKKKKRSSSPEEANPKKELVELEKVLREKALQSLIRKQEGKKTPTLYSSEESN</sequence>
<organism evidence="4 5">
    <name type="scientific">Dimorphilus gyrociliatus</name>
    <dbReference type="NCBI Taxonomy" id="2664684"/>
    <lineage>
        <taxon>Eukaryota</taxon>
        <taxon>Metazoa</taxon>
        <taxon>Spiralia</taxon>
        <taxon>Lophotrochozoa</taxon>
        <taxon>Annelida</taxon>
        <taxon>Polychaeta</taxon>
        <taxon>Polychaeta incertae sedis</taxon>
        <taxon>Dinophilidae</taxon>
        <taxon>Dimorphilus</taxon>
    </lineage>
</organism>
<evidence type="ECO:0000256" key="1">
    <source>
        <dbReference type="ARBA" id="ARBA00022664"/>
    </source>
</evidence>
<feature type="compositionally biased region" description="Basic and acidic residues" evidence="2">
    <location>
        <begin position="340"/>
        <end position="362"/>
    </location>
</feature>
<dbReference type="Pfam" id="PF01480">
    <property type="entry name" value="PWI"/>
    <property type="match status" value="1"/>
</dbReference>
<reference evidence="4 5" key="1">
    <citation type="submission" date="2020-08" db="EMBL/GenBank/DDBJ databases">
        <authorList>
            <person name="Hejnol A."/>
        </authorList>
    </citation>
    <scope>NUCLEOTIDE SEQUENCE [LARGE SCALE GENOMIC DNA]</scope>
</reference>
<feature type="compositionally biased region" description="Basic residues" evidence="2">
    <location>
        <begin position="408"/>
        <end position="430"/>
    </location>
</feature>
<comment type="caution">
    <text evidence="4">The sequence shown here is derived from an EMBL/GenBank/DDBJ whole genome shotgun (WGS) entry which is preliminary data.</text>
</comment>
<dbReference type="GO" id="GO:0003723">
    <property type="term" value="F:RNA binding"/>
    <property type="evidence" value="ECO:0007669"/>
    <property type="project" value="TreeGrafter"/>
</dbReference>
<dbReference type="SMART" id="SM00311">
    <property type="entry name" value="PWI"/>
    <property type="match status" value="1"/>
</dbReference>
<dbReference type="GO" id="GO:0048024">
    <property type="term" value="P:regulation of mRNA splicing, via spliceosome"/>
    <property type="evidence" value="ECO:0007669"/>
    <property type="project" value="TreeGrafter"/>
</dbReference>
<dbReference type="PANTHER" id="PTHR23148:SF0">
    <property type="entry name" value="SERINE_ARGININE REPETITIVE MATRIX PROTEIN 1"/>
    <property type="match status" value="1"/>
</dbReference>
<dbReference type="Proteomes" id="UP000549394">
    <property type="component" value="Unassembled WGS sequence"/>
</dbReference>
<dbReference type="Gene3D" id="1.20.1390.10">
    <property type="entry name" value="PWI domain"/>
    <property type="match status" value="1"/>
</dbReference>
<feature type="region of interest" description="Disordered" evidence="2">
    <location>
        <begin position="331"/>
        <end position="443"/>
    </location>
</feature>
<dbReference type="InterPro" id="IPR052225">
    <property type="entry name" value="Ser/Arg_repetitive_matrix"/>
</dbReference>
<name>A0A7I8WAJ0_9ANNE</name>
<gene>
    <name evidence="4" type="ORF">DGYR_LOCUS12553</name>
</gene>
<evidence type="ECO:0000259" key="3">
    <source>
        <dbReference type="PROSITE" id="PS51025"/>
    </source>
</evidence>
<dbReference type="EMBL" id="CAJFCJ010000025">
    <property type="protein sequence ID" value="CAD5125116.1"/>
    <property type="molecule type" value="Genomic_DNA"/>
</dbReference>
<dbReference type="OrthoDB" id="163257at2759"/>
<feature type="compositionally biased region" description="Basic and acidic residues" evidence="2">
    <location>
        <begin position="456"/>
        <end position="465"/>
    </location>
</feature>
<dbReference type="PANTHER" id="PTHR23148">
    <property type="entry name" value="SERINE/ARGININE REGULATED NUCLEAR MATRIX PROTEIN"/>
    <property type="match status" value="1"/>
</dbReference>
<dbReference type="InterPro" id="IPR002483">
    <property type="entry name" value="PWI_dom"/>
</dbReference>
<evidence type="ECO:0000313" key="4">
    <source>
        <dbReference type="EMBL" id="CAD5125116.1"/>
    </source>
</evidence>
<dbReference type="AlphaFoldDB" id="A0A7I8WAJ0"/>
<dbReference type="InterPro" id="IPR036483">
    <property type="entry name" value="PWI_dom_sf"/>
</dbReference>
<dbReference type="GO" id="GO:0006397">
    <property type="term" value="P:mRNA processing"/>
    <property type="evidence" value="ECO:0007669"/>
    <property type="project" value="UniProtKB-KW"/>
</dbReference>
<proteinExistence type="predicted"/>